<dbReference type="Pfam" id="PF09697">
    <property type="entry name" value="Porph_ging"/>
    <property type="match status" value="1"/>
</dbReference>
<accession>A0AAU6WP26</accession>
<evidence type="ECO:0000313" key="1">
    <source>
        <dbReference type="EMBL" id="XAO74156.1"/>
    </source>
</evidence>
<dbReference type="Proteomes" id="UP001463665">
    <property type="component" value="Chromosome"/>
</dbReference>
<gene>
    <name evidence="1" type="ORF">AAFP95_21295</name>
</gene>
<dbReference type="NCBIfam" id="TIGR01200">
    <property type="entry name" value="GLPGLI"/>
    <property type="match status" value="1"/>
</dbReference>
<name>A0AAU6WP26_9FLAO</name>
<dbReference type="AlphaFoldDB" id="A0AAU6WP26"/>
<dbReference type="EMBL" id="CP154834">
    <property type="protein sequence ID" value="XAO74156.1"/>
    <property type="molecule type" value="Genomic_DNA"/>
</dbReference>
<proteinExistence type="predicted"/>
<protein>
    <submittedName>
        <fullName evidence="1">GLPGLI family protein</fullName>
    </submittedName>
</protein>
<reference evidence="1 2" key="1">
    <citation type="submission" date="2024-04" db="EMBL/GenBank/DDBJ databases">
        <title>Genome sequencing and assembly of rice foliar adapted Chryseobacterium endophyticum OsEnb-ALM-A6.</title>
        <authorList>
            <person name="Kumar S."/>
            <person name="Javed M."/>
            <person name="Chouhan V."/>
            <person name="Charishma K."/>
            <person name="Patel A."/>
            <person name="Kumar M."/>
            <person name="Sahu K.P."/>
            <person name="Kumar A."/>
        </authorList>
    </citation>
    <scope>NUCLEOTIDE SEQUENCE [LARGE SCALE GENOMIC DNA]</scope>
    <source>
        <strain evidence="1 2">OsEnb-ALM-A6</strain>
    </source>
</reference>
<evidence type="ECO:0000313" key="2">
    <source>
        <dbReference type="Proteomes" id="UP001463665"/>
    </source>
</evidence>
<organism evidence="1 2">
    <name type="scientific">Chryseobacterium endophyticum</name>
    <dbReference type="NCBI Taxonomy" id="1854762"/>
    <lineage>
        <taxon>Bacteria</taxon>
        <taxon>Pseudomonadati</taxon>
        <taxon>Bacteroidota</taxon>
        <taxon>Flavobacteriia</taxon>
        <taxon>Flavobacteriales</taxon>
        <taxon>Weeksellaceae</taxon>
        <taxon>Chryseobacterium group</taxon>
        <taxon>Chryseobacterium</taxon>
    </lineage>
</organism>
<dbReference type="RefSeq" id="WP_345766409.1">
    <property type="nucleotide sequence ID" value="NZ_CP154834.1"/>
</dbReference>
<dbReference type="InterPro" id="IPR005901">
    <property type="entry name" value="GLPGLI"/>
</dbReference>
<sequence>MAVDINPKEVKYYDYKFLEKDSLNILQKSQNLIWTTQIPVVRKRNSDTHINYPLIGDNIYAYPTQDPIKWKLENDTKNYLGFKVQKATTDFGGRKWIAWFTKEIPFSEGPYKFQGLPGLILQIKDTQENYIFNLIKSTNLPETYNTTNIIEVRYGDTPIPTNEKTVIKKALEYFNDPFNDIRQEFNRKAISSFEYNGVKYKPEELSKLIKEEQEDILKSYNPIERNKAFPYPKN</sequence>
<keyword evidence="2" id="KW-1185">Reference proteome</keyword>